<dbReference type="OrthoDB" id="9972865at2759"/>
<organism evidence="8 9">
    <name type="scientific">Cimex lectularius</name>
    <name type="common">Bed bug</name>
    <name type="synonym">Acanthia lectularia</name>
    <dbReference type="NCBI Taxonomy" id="79782"/>
    <lineage>
        <taxon>Eukaryota</taxon>
        <taxon>Metazoa</taxon>
        <taxon>Ecdysozoa</taxon>
        <taxon>Arthropoda</taxon>
        <taxon>Hexapoda</taxon>
        <taxon>Insecta</taxon>
        <taxon>Pterygota</taxon>
        <taxon>Neoptera</taxon>
        <taxon>Paraneoptera</taxon>
        <taxon>Hemiptera</taxon>
        <taxon>Heteroptera</taxon>
        <taxon>Panheteroptera</taxon>
        <taxon>Cimicomorpha</taxon>
        <taxon>Cimicidae</taxon>
        <taxon>Cimex</taxon>
    </lineage>
</organism>
<dbReference type="GO" id="GO:0005518">
    <property type="term" value="F:collagen binding"/>
    <property type="evidence" value="ECO:0007669"/>
    <property type="project" value="TreeGrafter"/>
</dbReference>
<dbReference type="CTD" id="6678"/>
<keyword evidence="3 6" id="KW-0732">Signal</keyword>
<dbReference type="Pfam" id="PF10591">
    <property type="entry name" value="SPARC_Ca_bdg"/>
    <property type="match status" value="1"/>
</dbReference>
<dbReference type="RefSeq" id="XP_014252757.1">
    <property type="nucleotide sequence ID" value="XM_014397271.2"/>
</dbReference>
<accession>A0A8I6RXQ0</accession>
<evidence type="ECO:0000259" key="7">
    <source>
        <dbReference type="Pfam" id="PF10591"/>
    </source>
</evidence>
<evidence type="ECO:0000313" key="9">
    <source>
        <dbReference type="Proteomes" id="UP000494040"/>
    </source>
</evidence>
<dbReference type="SUPFAM" id="SSF100895">
    <property type="entry name" value="Kazal-type serine protease inhibitors"/>
    <property type="match status" value="1"/>
</dbReference>
<dbReference type="KEGG" id="clec:106668467"/>
<dbReference type="GO" id="GO:0005615">
    <property type="term" value="C:extracellular space"/>
    <property type="evidence" value="ECO:0007669"/>
    <property type="project" value="InterPro"/>
</dbReference>
<evidence type="ECO:0000256" key="6">
    <source>
        <dbReference type="SAM" id="SignalP"/>
    </source>
</evidence>
<evidence type="ECO:0000256" key="1">
    <source>
        <dbReference type="ARBA" id="ARBA00004613"/>
    </source>
</evidence>
<keyword evidence="9" id="KW-1185">Reference proteome</keyword>
<sequence length="277" mass="32821">MKGLLLLLLGYMLIADVTLAKKRKSPKLLPAASDFDEDERQTETEENMNLLIDPCLTKHCGAGQVCALDQLDEPYCKCIEECPFEEEARRKVCSNHNVTWASDCELYRMRCWCKKEEKQCNDFDLATKESYKHMHIDYFGECREMEECTAGQMADFPRRMRDWLFNIMRDLAERNELTKYYMELEKEAENNLNKRWLNAALWKWCDLDTSNDRAVSRHELFPIKAPLVSMEHCIAPFLNKCDANNDHFIHLNEWIKCMELDENEIEEKCEDIRDYQL</sequence>
<reference evidence="8" key="1">
    <citation type="submission" date="2022-01" db="UniProtKB">
        <authorList>
            <consortium name="EnsemblMetazoa"/>
        </authorList>
    </citation>
    <scope>IDENTIFICATION</scope>
</reference>
<evidence type="ECO:0000256" key="2">
    <source>
        <dbReference type="ARBA" id="ARBA00022525"/>
    </source>
</evidence>
<dbReference type="PANTHER" id="PTHR13866">
    <property type="entry name" value="SPARC OSTEONECTIN"/>
    <property type="match status" value="1"/>
</dbReference>
<dbReference type="SUPFAM" id="SSF47473">
    <property type="entry name" value="EF-hand"/>
    <property type="match status" value="1"/>
</dbReference>
<feature type="chain" id="PRO_5035182192" description="SPARC/Testican calcium-binding domain-containing protein" evidence="6">
    <location>
        <begin position="21"/>
        <end position="277"/>
    </location>
</feature>
<dbReference type="PANTHER" id="PTHR13866:SF14">
    <property type="entry name" value="BM-40"/>
    <property type="match status" value="1"/>
</dbReference>
<dbReference type="AlphaFoldDB" id="A0A8I6RXQ0"/>
<dbReference type="Gene3D" id="3.30.60.30">
    <property type="match status" value="1"/>
</dbReference>
<comment type="subcellular location">
    <subcellularLocation>
        <location evidence="1">Secreted</location>
    </subcellularLocation>
</comment>
<dbReference type="InterPro" id="IPR011992">
    <property type="entry name" value="EF-hand-dom_pair"/>
</dbReference>
<dbReference type="GO" id="GO:0050840">
    <property type="term" value="F:extracellular matrix binding"/>
    <property type="evidence" value="ECO:0007669"/>
    <property type="project" value="TreeGrafter"/>
</dbReference>
<keyword evidence="4" id="KW-1015">Disulfide bond</keyword>
<dbReference type="InterPro" id="IPR001999">
    <property type="entry name" value="Osteonectin_CS"/>
</dbReference>
<keyword evidence="2" id="KW-0964">Secreted</keyword>
<feature type="signal peptide" evidence="6">
    <location>
        <begin position="1"/>
        <end position="20"/>
    </location>
</feature>
<evidence type="ECO:0000256" key="5">
    <source>
        <dbReference type="ARBA" id="ARBA00023180"/>
    </source>
</evidence>
<dbReference type="GeneID" id="106668467"/>
<dbReference type="OMA" id="CTDELMA"/>
<dbReference type="InterPro" id="IPR019577">
    <property type="entry name" value="SPARC/Testican_Ca-bd-dom"/>
</dbReference>
<keyword evidence="5" id="KW-0325">Glycoprotein</keyword>
<dbReference type="InterPro" id="IPR036058">
    <property type="entry name" value="Kazal_dom_sf"/>
</dbReference>
<dbReference type="GO" id="GO:0005509">
    <property type="term" value="F:calcium ion binding"/>
    <property type="evidence" value="ECO:0007669"/>
    <property type="project" value="InterPro"/>
</dbReference>
<evidence type="ECO:0000256" key="4">
    <source>
        <dbReference type="ARBA" id="ARBA00023157"/>
    </source>
</evidence>
<evidence type="ECO:0000313" key="8">
    <source>
        <dbReference type="EnsemblMetazoa" id="XP_014252757.1"/>
    </source>
</evidence>
<dbReference type="PROSITE" id="PS00613">
    <property type="entry name" value="OSTEONECTIN_2"/>
    <property type="match status" value="1"/>
</dbReference>
<dbReference type="Gene3D" id="1.10.238.10">
    <property type="entry name" value="EF-hand"/>
    <property type="match status" value="1"/>
</dbReference>
<evidence type="ECO:0000256" key="3">
    <source>
        <dbReference type="ARBA" id="ARBA00022729"/>
    </source>
</evidence>
<feature type="domain" description="SPARC/Testican calcium-binding" evidence="7">
    <location>
        <begin position="145"/>
        <end position="257"/>
    </location>
</feature>
<dbReference type="EnsemblMetazoa" id="XM_014397271.2">
    <property type="protein sequence ID" value="XP_014252757.1"/>
    <property type="gene ID" value="LOC106668467"/>
</dbReference>
<dbReference type="Proteomes" id="UP000494040">
    <property type="component" value="Unassembled WGS sequence"/>
</dbReference>
<proteinExistence type="predicted"/>
<protein>
    <recommendedName>
        <fullName evidence="7">SPARC/Testican calcium-binding domain-containing protein</fullName>
    </recommendedName>
</protein>
<name>A0A8I6RXQ0_CIMLE</name>